<dbReference type="GO" id="GO:0005886">
    <property type="term" value="C:plasma membrane"/>
    <property type="evidence" value="ECO:0007669"/>
    <property type="project" value="TreeGrafter"/>
</dbReference>
<dbReference type="PROSITE" id="PS00211">
    <property type="entry name" value="ABC_TRANSPORTER_1"/>
    <property type="match status" value="1"/>
</dbReference>
<dbReference type="PANTHER" id="PTHR24220">
    <property type="entry name" value="IMPORT ATP-BINDING PROTEIN"/>
    <property type="match status" value="1"/>
</dbReference>
<evidence type="ECO:0000256" key="3">
    <source>
        <dbReference type="ARBA" id="ARBA00022840"/>
    </source>
</evidence>
<dbReference type="InterPro" id="IPR003593">
    <property type="entry name" value="AAA+_ATPase"/>
</dbReference>
<organism evidence="5 6">
    <name type="scientific">Bifidobacterium actinocoloniiforme DSM 22766</name>
    <dbReference type="NCBI Taxonomy" id="1437605"/>
    <lineage>
        <taxon>Bacteria</taxon>
        <taxon>Bacillati</taxon>
        <taxon>Actinomycetota</taxon>
        <taxon>Actinomycetes</taxon>
        <taxon>Bifidobacteriales</taxon>
        <taxon>Bifidobacteriaceae</taxon>
        <taxon>Bifidobacterium</taxon>
    </lineage>
</organism>
<comment type="caution">
    <text evidence="5">The sequence shown here is derived from an EMBL/GenBank/DDBJ whole genome shotgun (WGS) entry which is preliminary data.</text>
</comment>
<keyword evidence="1" id="KW-0813">Transport</keyword>
<dbReference type="eggNOG" id="COG1136">
    <property type="taxonomic scope" value="Bacteria"/>
</dbReference>
<dbReference type="InterPro" id="IPR017871">
    <property type="entry name" value="ABC_transporter-like_CS"/>
</dbReference>
<evidence type="ECO:0000256" key="1">
    <source>
        <dbReference type="ARBA" id="ARBA00022448"/>
    </source>
</evidence>
<dbReference type="RefSeq" id="WP_051905439.1">
    <property type="nucleotide sequence ID" value="NZ_CP011786.1"/>
</dbReference>
<keyword evidence="2" id="KW-0547">Nucleotide-binding</keyword>
<gene>
    <name evidence="5" type="ORF">BACT_1170</name>
</gene>
<dbReference type="InterPro" id="IPR015854">
    <property type="entry name" value="ABC_transpr_LolD-like"/>
</dbReference>
<dbReference type="Pfam" id="PF00005">
    <property type="entry name" value="ABC_tran"/>
    <property type="match status" value="1"/>
</dbReference>
<keyword evidence="5" id="KW-0378">Hydrolase</keyword>
<dbReference type="GO" id="GO:0022857">
    <property type="term" value="F:transmembrane transporter activity"/>
    <property type="evidence" value="ECO:0007669"/>
    <property type="project" value="TreeGrafter"/>
</dbReference>
<dbReference type="CDD" id="cd03255">
    <property type="entry name" value="ABC_MJ0796_LolCDE_FtsE"/>
    <property type="match status" value="1"/>
</dbReference>
<keyword evidence="6" id="KW-1185">Reference proteome</keyword>
<dbReference type="SUPFAM" id="SSF52540">
    <property type="entry name" value="P-loop containing nucleoside triphosphate hydrolases"/>
    <property type="match status" value="1"/>
</dbReference>
<dbReference type="EC" id="3.6.3.28" evidence="5"/>
<dbReference type="OrthoDB" id="3176024at2"/>
<dbReference type="AlphaFoldDB" id="A0A086Z1R6"/>
<keyword evidence="3 5" id="KW-0067">ATP-binding</keyword>
<evidence type="ECO:0000256" key="2">
    <source>
        <dbReference type="ARBA" id="ARBA00022741"/>
    </source>
</evidence>
<dbReference type="Gene3D" id="3.40.50.300">
    <property type="entry name" value="P-loop containing nucleotide triphosphate hydrolases"/>
    <property type="match status" value="1"/>
</dbReference>
<feature type="domain" description="ABC transporter" evidence="4">
    <location>
        <begin position="14"/>
        <end position="235"/>
    </location>
</feature>
<proteinExistence type="predicted"/>
<dbReference type="PROSITE" id="PS50893">
    <property type="entry name" value="ABC_TRANSPORTER_2"/>
    <property type="match status" value="1"/>
</dbReference>
<name>A0A086Z1R6_9BIFI</name>
<dbReference type="GO" id="GO:0016887">
    <property type="term" value="F:ATP hydrolysis activity"/>
    <property type="evidence" value="ECO:0007669"/>
    <property type="project" value="InterPro"/>
</dbReference>
<dbReference type="InterPro" id="IPR017911">
    <property type="entry name" value="MacB-like_ATP-bd"/>
</dbReference>
<evidence type="ECO:0000313" key="5">
    <source>
        <dbReference type="EMBL" id="KFI40466.1"/>
    </source>
</evidence>
<reference evidence="5 6" key="1">
    <citation type="submission" date="2014-03" db="EMBL/GenBank/DDBJ databases">
        <title>Genomics of Bifidobacteria.</title>
        <authorList>
            <person name="Ventura M."/>
            <person name="Milani C."/>
            <person name="Lugli G.A."/>
        </authorList>
    </citation>
    <scope>NUCLEOTIDE SEQUENCE [LARGE SCALE GENOMIC DNA]</scope>
    <source>
        <strain evidence="5 6">DSM 22766</strain>
    </source>
</reference>
<accession>A0A086Z1R6</accession>
<evidence type="ECO:0000313" key="6">
    <source>
        <dbReference type="Proteomes" id="UP000029015"/>
    </source>
</evidence>
<sequence>MQSQVAQMRGFPPIEARGLIKDVSLRKDETIRILHGVDFQADWGRMTGIVGPSGSGKSTLLYSLAGLESISGGQVTVLGERIDRMGRAKMARFRRAHLGFVFQSYNLVPTLNVEENIALPFLLRGRRAPKGEIAAMLERFGMADRRRSDIGSLSGGEQQRVALARVLVSKPDVVFADEPTGALDQATGRVVIDELHRVAADPARAVVVVTHSEEVASSCDRVVTLVDGRITGGAR</sequence>
<dbReference type="GO" id="GO:0005524">
    <property type="term" value="F:ATP binding"/>
    <property type="evidence" value="ECO:0007669"/>
    <property type="project" value="UniProtKB-KW"/>
</dbReference>
<dbReference type="EMBL" id="JGYK01000001">
    <property type="protein sequence ID" value="KFI40466.1"/>
    <property type="molecule type" value="Genomic_DNA"/>
</dbReference>
<protein>
    <submittedName>
        <fullName evidence="5">Putative ABC transporter ATP-binding component</fullName>
        <ecNumber evidence="5">3.6.3.28</ecNumber>
    </submittedName>
</protein>
<dbReference type="SMART" id="SM00382">
    <property type="entry name" value="AAA"/>
    <property type="match status" value="1"/>
</dbReference>
<dbReference type="Proteomes" id="UP000029015">
    <property type="component" value="Unassembled WGS sequence"/>
</dbReference>
<dbReference type="InterPro" id="IPR027417">
    <property type="entry name" value="P-loop_NTPase"/>
</dbReference>
<dbReference type="InterPro" id="IPR003439">
    <property type="entry name" value="ABC_transporter-like_ATP-bd"/>
</dbReference>
<evidence type="ECO:0000259" key="4">
    <source>
        <dbReference type="PROSITE" id="PS50893"/>
    </source>
</evidence>
<dbReference type="STRING" id="1437605.AB656_04465"/>